<proteinExistence type="predicted"/>
<name>A0A2M4DIF9_ANODA</name>
<reference evidence="2" key="1">
    <citation type="submission" date="2018-01" db="EMBL/GenBank/DDBJ databases">
        <title>An insight into the sialome of Amazonian anophelines.</title>
        <authorList>
            <person name="Ribeiro J.M."/>
            <person name="Scarpassa V."/>
            <person name="Calvo E."/>
        </authorList>
    </citation>
    <scope>NUCLEOTIDE SEQUENCE</scope>
</reference>
<accession>A0A2M4DIF9</accession>
<organism evidence="2">
    <name type="scientific">Anopheles darlingi</name>
    <name type="common">Mosquito</name>
    <dbReference type="NCBI Taxonomy" id="43151"/>
    <lineage>
        <taxon>Eukaryota</taxon>
        <taxon>Metazoa</taxon>
        <taxon>Ecdysozoa</taxon>
        <taxon>Arthropoda</taxon>
        <taxon>Hexapoda</taxon>
        <taxon>Insecta</taxon>
        <taxon>Pterygota</taxon>
        <taxon>Neoptera</taxon>
        <taxon>Endopterygota</taxon>
        <taxon>Diptera</taxon>
        <taxon>Nematocera</taxon>
        <taxon>Culicoidea</taxon>
        <taxon>Culicidae</taxon>
        <taxon>Anophelinae</taxon>
        <taxon>Anopheles</taxon>
    </lineage>
</organism>
<keyword evidence="1" id="KW-0732">Signal</keyword>
<evidence type="ECO:0000313" key="2">
    <source>
        <dbReference type="EMBL" id="MBW77313.1"/>
    </source>
</evidence>
<evidence type="ECO:0000256" key="1">
    <source>
        <dbReference type="SAM" id="SignalP"/>
    </source>
</evidence>
<dbReference type="AlphaFoldDB" id="A0A2M4DIF9"/>
<sequence length="72" mass="8384">MRFLYYVFHINLILAKLLAQHPSLFRLYLHTIELRVQLQCACSTLSALNHLSTNGILPWGKAPFLYLIQISR</sequence>
<feature type="chain" id="PRO_5014908606" evidence="1">
    <location>
        <begin position="20"/>
        <end position="72"/>
    </location>
</feature>
<feature type="signal peptide" evidence="1">
    <location>
        <begin position="1"/>
        <end position="19"/>
    </location>
</feature>
<protein>
    <submittedName>
        <fullName evidence="2">Putative secreted protein</fullName>
    </submittedName>
</protein>
<dbReference type="EMBL" id="GGFL01013135">
    <property type="protein sequence ID" value="MBW77313.1"/>
    <property type="molecule type" value="Transcribed_RNA"/>
</dbReference>